<dbReference type="InterPro" id="IPR001212">
    <property type="entry name" value="Somatomedin_B_dom"/>
</dbReference>
<keyword evidence="2" id="KW-1133">Transmembrane helix</keyword>
<keyword evidence="1" id="KW-1015">Disulfide bond</keyword>
<keyword evidence="3" id="KW-0732">Signal</keyword>
<organism evidence="5 6">
    <name type="scientific">Elysia crispata</name>
    <name type="common">lettuce slug</name>
    <dbReference type="NCBI Taxonomy" id="231223"/>
    <lineage>
        <taxon>Eukaryota</taxon>
        <taxon>Metazoa</taxon>
        <taxon>Spiralia</taxon>
        <taxon>Lophotrochozoa</taxon>
        <taxon>Mollusca</taxon>
        <taxon>Gastropoda</taxon>
        <taxon>Heterobranchia</taxon>
        <taxon>Euthyneura</taxon>
        <taxon>Panpulmonata</taxon>
        <taxon>Sacoglossa</taxon>
        <taxon>Placobranchoidea</taxon>
        <taxon>Plakobranchidae</taxon>
        <taxon>Elysia</taxon>
    </lineage>
</organism>
<feature type="domain" description="SMB" evidence="4">
    <location>
        <begin position="145"/>
        <end position="190"/>
    </location>
</feature>
<evidence type="ECO:0000313" key="5">
    <source>
        <dbReference type="EMBL" id="KAK3751544.1"/>
    </source>
</evidence>
<feature type="signal peptide" evidence="3">
    <location>
        <begin position="1"/>
        <end position="26"/>
    </location>
</feature>
<dbReference type="SUPFAM" id="SSF90188">
    <property type="entry name" value="Somatomedin B domain"/>
    <property type="match status" value="1"/>
</dbReference>
<gene>
    <name evidence="5" type="ORF">RRG08_043134</name>
</gene>
<evidence type="ECO:0000256" key="3">
    <source>
        <dbReference type="SAM" id="SignalP"/>
    </source>
</evidence>
<name>A0AAE0YMI4_9GAST</name>
<dbReference type="Pfam" id="PF01033">
    <property type="entry name" value="Somatomedin_B"/>
    <property type="match status" value="1"/>
</dbReference>
<keyword evidence="6" id="KW-1185">Reference proteome</keyword>
<protein>
    <recommendedName>
        <fullName evidence="4">SMB domain-containing protein</fullName>
    </recommendedName>
</protein>
<dbReference type="InterPro" id="IPR036024">
    <property type="entry name" value="Somatomedin_B-like_dom_sf"/>
</dbReference>
<evidence type="ECO:0000313" key="6">
    <source>
        <dbReference type="Proteomes" id="UP001283361"/>
    </source>
</evidence>
<accession>A0AAE0YMI4</accession>
<proteinExistence type="predicted"/>
<dbReference type="AlphaFoldDB" id="A0AAE0YMI4"/>
<dbReference type="PROSITE" id="PS50958">
    <property type="entry name" value="SMB_2"/>
    <property type="match status" value="1"/>
</dbReference>
<reference evidence="5" key="1">
    <citation type="journal article" date="2023" name="G3 (Bethesda)">
        <title>A reference genome for the long-term kleptoplast-retaining sea slug Elysia crispata morphotype clarki.</title>
        <authorList>
            <person name="Eastman K.E."/>
            <person name="Pendleton A.L."/>
            <person name="Shaikh M.A."/>
            <person name="Suttiyut T."/>
            <person name="Ogas R."/>
            <person name="Tomko P."/>
            <person name="Gavelis G."/>
            <person name="Widhalm J.R."/>
            <person name="Wisecaver J.H."/>
        </authorList>
    </citation>
    <scope>NUCLEOTIDE SEQUENCE</scope>
    <source>
        <strain evidence="5">ECLA1</strain>
    </source>
</reference>
<dbReference type="Gene3D" id="4.10.410.20">
    <property type="match status" value="1"/>
</dbReference>
<keyword evidence="2" id="KW-0472">Membrane</keyword>
<dbReference type="Proteomes" id="UP001283361">
    <property type="component" value="Unassembled WGS sequence"/>
</dbReference>
<evidence type="ECO:0000259" key="4">
    <source>
        <dbReference type="PROSITE" id="PS50958"/>
    </source>
</evidence>
<feature type="chain" id="PRO_5042022237" description="SMB domain-containing protein" evidence="3">
    <location>
        <begin position="27"/>
        <end position="653"/>
    </location>
</feature>
<evidence type="ECO:0000256" key="1">
    <source>
        <dbReference type="ARBA" id="ARBA00023157"/>
    </source>
</evidence>
<feature type="transmembrane region" description="Helical" evidence="2">
    <location>
        <begin position="631"/>
        <end position="652"/>
    </location>
</feature>
<dbReference type="EMBL" id="JAWDGP010005813">
    <property type="protein sequence ID" value="KAK3751544.1"/>
    <property type="molecule type" value="Genomic_DNA"/>
</dbReference>
<sequence length="653" mass="74346">MLIVTTSFLLTTIALQQLQWCHQTRALVDSNEVQPHLSLESNAESTSGDGPDPGDQSEESIFLPWYLNDLAGLNESLYWSNRTYSEFLDFKTMLYTIKGFMDHHTLVSAIGKIPVLNFSYEMVLGPEIKAFSSELDVCSQPDILKRISCRDRCGQQPESLKVQAQCGCDQDCFINNDCCEDLNKFCMEIFVQATTKFYQNYLKYYFPPCYEYEKSIFFDIYESERLYPSAGPRVFEINCYSEIYKEEALKNIYLAMVFAGCTITNVTIDKGFHSRICDRPDVLVCGSGTSPNEFTLYPIPLLCFGHALTTRLYARYNFGPDGMEVIAQRGNCFHLRQTARGNTDILTNDNSKKNVWQKYQRKKIFMTVVTRNGQTFFNFESAKWKNLRTAGGMDFSDWACEVYECLENQLDDERSKSCYSPNYAYVQITEFNRNFSSSLSDAQEVPSNTDSCIDNNNISISVPHHPEENPLASLNVQLCSCLKALAVLRSVNLWQVLVDKSALVDGRCGSRLAAQPQDQLVFSRIEADGNGSRNWNDTALPGASAIGDTRLDTVQAGSVYSVSFLSHQLPFLWNNYRNECTEEEYRNVEICLSNTVLRDLETICFTLQDTSPEIVDSCVRGLYNMEIRHSLRYDCLLSLLIVYALNLIITFIE</sequence>
<comment type="caution">
    <text evidence="5">The sequence shown here is derived from an EMBL/GenBank/DDBJ whole genome shotgun (WGS) entry which is preliminary data.</text>
</comment>
<keyword evidence="2" id="KW-0812">Transmembrane</keyword>
<evidence type="ECO:0000256" key="2">
    <source>
        <dbReference type="SAM" id="Phobius"/>
    </source>
</evidence>